<sequence>MSIRDLDPQSFPDIRHTATQLEPEFEATPFEGIILLRVTQVMDASPMGLGMSEDDLTVWGHARAMVEAAYRLGLRDGLVKLGELA</sequence>
<keyword evidence="2" id="KW-1185">Reference proteome</keyword>
<proteinExistence type="predicted"/>
<gene>
    <name evidence="1" type="ORF">DAETH_28880</name>
</gene>
<evidence type="ECO:0000313" key="1">
    <source>
        <dbReference type="EMBL" id="BDP42919.1"/>
    </source>
</evidence>
<accession>A0ABM8AGT7</accession>
<dbReference type="RefSeq" id="WP_264775595.1">
    <property type="nucleotide sequence ID" value="NZ_AP026560.1"/>
</dbReference>
<dbReference type="Proteomes" id="UP001064971">
    <property type="component" value="Chromosome"/>
</dbReference>
<dbReference type="EMBL" id="AP026560">
    <property type="protein sequence ID" value="BDP42919.1"/>
    <property type="molecule type" value="Genomic_DNA"/>
</dbReference>
<reference evidence="1" key="1">
    <citation type="submission" date="2022-07" db="EMBL/GenBank/DDBJ databases">
        <title>Complete Genome Sequence of the Radioresistant Bacterium Deinococcus aetherius ST0316, Isolated from the Air Dust collected in Lower Stratosphere above Japan.</title>
        <authorList>
            <person name="Satoh K."/>
            <person name="Hagiwara K."/>
            <person name="Katsumata K."/>
            <person name="Kubo A."/>
            <person name="Yokobori S."/>
            <person name="Yamagishi A."/>
            <person name="Oono Y."/>
            <person name="Narumi I."/>
        </authorList>
    </citation>
    <scope>NUCLEOTIDE SEQUENCE</scope>
    <source>
        <strain evidence="1">ST0316</strain>
    </source>
</reference>
<organism evidence="1 2">
    <name type="scientific">Deinococcus aetherius</name>
    <dbReference type="NCBI Taxonomy" id="200252"/>
    <lineage>
        <taxon>Bacteria</taxon>
        <taxon>Thermotogati</taxon>
        <taxon>Deinococcota</taxon>
        <taxon>Deinococci</taxon>
        <taxon>Deinococcales</taxon>
        <taxon>Deinococcaceae</taxon>
        <taxon>Deinococcus</taxon>
    </lineage>
</organism>
<evidence type="ECO:0000313" key="2">
    <source>
        <dbReference type="Proteomes" id="UP001064971"/>
    </source>
</evidence>
<name>A0ABM8AGT7_9DEIO</name>
<protein>
    <submittedName>
        <fullName evidence="1">Uncharacterized protein</fullName>
    </submittedName>
</protein>